<dbReference type="InterPro" id="IPR036188">
    <property type="entry name" value="FAD/NAD-bd_sf"/>
</dbReference>
<dbReference type="PANTHER" id="PTHR13789:SF318">
    <property type="entry name" value="GERANYLGERANYL DIPHOSPHATE REDUCTASE"/>
    <property type="match status" value="1"/>
</dbReference>
<evidence type="ECO:0000256" key="3">
    <source>
        <dbReference type="ARBA" id="ARBA00022827"/>
    </source>
</evidence>
<keyword evidence="3" id="KW-0274">FAD</keyword>
<name>A0A255G0R2_9ACTN</name>
<dbReference type="SUPFAM" id="SSF51905">
    <property type="entry name" value="FAD/NAD(P)-binding domain"/>
    <property type="match status" value="1"/>
</dbReference>
<evidence type="ECO:0000259" key="6">
    <source>
        <dbReference type="Pfam" id="PF01494"/>
    </source>
</evidence>
<dbReference type="InterPro" id="IPR002938">
    <property type="entry name" value="FAD-bd"/>
</dbReference>
<dbReference type="RefSeq" id="WP_094406422.1">
    <property type="nucleotide sequence ID" value="NZ_NMVN01000001.1"/>
</dbReference>
<keyword evidence="5 7" id="KW-0503">Monooxygenase</keyword>
<dbReference type="AlphaFoldDB" id="A0A255G0R2"/>
<organism evidence="7 8">
    <name type="scientific">Enemella evansiae</name>
    <dbReference type="NCBI Taxonomy" id="2016499"/>
    <lineage>
        <taxon>Bacteria</taxon>
        <taxon>Bacillati</taxon>
        <taxon>Actinomycetota</taxon>
        <taxon>Actinomycetes</taxon>
        <taxon>Propionibacteriales</taxon>
        <taxon>Propionibacteriaceae</taxon>
        <taxon>Enemella</taxon>
    </lineage>
</organism>
<evidence type="ECO:0000313" key="7">
    <source>
        <dbReference type="EMBL" id="OYO09455.1"/>
    </source>
</evidence>
<keyword evidence="8" id="KW-1185">Reference proteome</keyword>
<dbReference type="PRINTS" id="PR00420">
    <property type="entry name" value="RNGMNOXGNASE"/>
</dbReference>
<dbReference type="PANTHER" id="PTHR13789">
    <property type="entry name" value="MONOOXYGENASE"/>
    <property type="match status" value="1"/>
</dbReference>
<dbReference type="SUPFAM" id="SSF54373">
    <property type="entry name" value="FAD-linked reductases, C-terminal domain"/>
    <property type="match status" value="1"/>
</dbReference>
<dbReference type="Proteomes" id="UP000215896">
    <property type="component" value="Unassembled WGS sequence"/>
</dbReference>
<keyword evidence="4" id="KW-0560">Oxidoreductase</keyword>
<dbReference type="GO" id="GO:0004497">
    <property type="term" value="F:monooxygenase activity"/>
    <property type="evidence" value="ECO:0007669"/>
    <property type="project" value="UniProtKB-KW"/>
</dbReference>
<dbReference type="EMBL" id="NMVO01000017">
    <property type="protein sequence ID" value="OYO09455.1"/>
    <property type="molecule type" value="Genomic_DNA"/>
</dbReference>
<comment type="caution">
    <text evidence="7">The sequence shown here is derived from an EMBL/GenBank/DDBJ whole genome shotgun (WGS) entry which is preliminary data.</text>
</comment>
<sequence length="399" mass="43535">MARRIAIIGGGIGGLTLGIDLRQRGFEVDIYESTSELREVGAAVGLSANSLRYYQGRIGIGDKLAETWADIGELIFRHGEDGSEIARIGPEVQYQQRYGSPWVGIHRAELQAALAGAYGNEGLHLSRRLTGIRETDTEAVLDFADGSTETADLVIGADGVRSTTRRLMLGYDDALFSGCSGTRGIVAPELLSELPDPEAIQFWIGPQGHLLHYPIGGGAHNFLLVRRDGGPWAHQQWVTPIPDGSHVADFAGWHPAVQQMITAVPVTERWALFHRPPLSRWSRGRVTLIGDAAHAMVPHHGQGANQSIEDAIVLSDQLVANADWDAARAEYERLRRGRTRRVQVASITTADVLHLPPGPRADERDARLGAAEAFDRHLAWIHSYQAEQEPAETSGGTWL</sequence>
<evidence type="ECO:0000256" key="1">
    <source>
        <dbReference type="ARBA" id="ARBA00001974"/>
    </source>
</evidence>
<evidence type="ECO:0000256" key="4">
    <source>
        <dbReference type="ARBA" id="ARBA00023002"/>
    </source>
</evidence>
<gene>
    <name evidence="7" type="ORF">CGZ94_17395</name>
</gene>
<dbReference type="OrthoDB" id="3212532at2"/>
<accession>A0A255G0R2</accession>
<evidence type="ECO:0000256" key="5">
    <source>
        <dbReference type="ARBA" id="ARBA00023033"/>
    </source>
</evidence>
<dbReference type="Gene3D" id="3.50.50.60">
    <property type="entry name" value="FAD/NAD(P)-binding domain"/>
    <property type="match status" value="1"/>
</dbReference>
<evidence type="ECO:0000256" key="2">
    <source>
        <dbReference type="ARBA" id="ARBA00022630"/>
    </source>
</evidence>
<evidence type="ECO:0000313" key="8">
    <source>
        <dbReference type="Proteomes" id="UP000215896"/>
    </source>
</evidence>
<comment type="cofactor">
    <cofactor evidence="1">
        <name>FAD</name>
        <dbReference type="ChEBI" id="CHEBI:57692"/>
    </cofactor>
</comment>
<protein>
    <submittedName>
        <fullName evidence="7">Monooxygenase</fullName>
    </submittedName>
</protein>
<feature type="domain" description="FAD-binding" evidence="6">
    <location>
        <begin position="5"/>
        <end position="332"/>
    </location>
</feature>
<dbReference type="Pfam" id="PF01494">
    <property type="entry name" value="FAD_binding_3"/>
    <property type="match status" value="1"/>
</dbReference>
<proteinExistence type="predicted"/>
<keyword evidence="2" id="KW-0285">Flavoprotein</keyword>
<dbReference type="GO" id="GO:0071949">
    <property type="term" value="F:FAD binding"/>
    <property type="evidence" value="ECO:0007669"/>
    <property type="project" value="InterPro"/>
</dbReference>
<reference evidence="7 8" key="1">
    <citation type="submission" date="2017-07" db="EMBL/GenBank/DDBJ databases">
        <title>Draft whole genome sequences of clinical Proprionibacteriaceae strains.</title>
        <authorList>
            <person name="Bernier A.-M."/>
            <person name="Bernard K."/>
            <person name="Domingo M.-C."/>
        </authorList>
    </citation>
    <scope>NUCLEOTIDE SEQUENCE [LARGE SCALE GENOMIC DNA]</scope>
    <source>
        <strain evidence="7 8">NML 030167</strain>
    </source>
</reference>
<dbReference type="InterPro" id="IPR050493">
    <property type="entry name" value="FAD-dep_Monooxygenase_BioMet"/>
</dbReference>